<feature type="domain" description="Target of rapamycin complex 2 subunit MAPKAP1-like Ras-binding" evidence="2">
    <location>
        <begin position="4"/>
        <end position="37"/>
    </location>
</feature>
<dbReference type="WBParaSite" id="GPLIN_000032000">
    <property type="protein sequence ID" value="GPLIN_000032000"/>
    <property type="gene ID" value="GPLIN_000032000"/>
</dbReference>
<keyword evidence="3" id="KW-1185">Reference proteome</keyword>
<evidence type="ECO:0000256" key="1">
    <source>
        <dbReference type="SAM" id="MobiDB-lite"/>
    </source>
</evidence>
<dbReference type="AlphaFoldDB" id="A0A183BI91"/>
<evidence type="ECO:0000313" key="3">
    <source>
        <dbReference type="Proteomes" id="UP000050741"/>
    </source>
</evidence>
<dbReference type="Pfam" id="PF25322">
    <property type="entry name" value="RBD_SIN1"/>
    <property type="match status" value="1"/>
</dbReference>
<reference evidence="3" key="1">
    <citation type="submission" date="2014-05" db="EMBL/GenBank/DDBJ databases">
        <title>The genome and life-stage specific transcriptomes of Globodera pallida elucidate key aspects of plant parasitism by a cyst nematode.</title>
        <authorList>
            <person name="Cotton J.A."/>
            <person name="Lilley C.J."/>
            <person name="Jones L.M."/>
            <person name="Kikuchi T."/>
            <person name="Reid A.J."/>
            <person name="Thorpe P."/>
            <person name="Tsai I.J."/>
            <person name="Beasley H."/>
            <person name="Blok V."/>
            <person name="Cock P.J.A."/>
            <person name="Van den Akker S.E."/>
            <person name="Holroyd N."/>
            <person name="Hunt M."/>
            <person name="Mantelin S."/>
            <person name="Naghra H."/>
            <person name="Pain A."/>
            <person name="Palomares-Rius J.E."/>
            <person name="Zarowiecki M."/>
            <person name="Berriman M."/>
            <person name="Jones J.T."/>
            <person name="Urwin P.E."/>
        </authorList>
    </citation>
    <scope>NUCLEOTIDE SEQUENCE [LARGE SCALE GENOMIC DNA]</scope>
    <source>
        <strain evidence="3">Lindley</strain>
    </source>
</reference>
<feature type="region of interest" description="Disordered" evidence="1">
    <location>
        <begin position="197"/>
        <end position="217"/>
    </location>
</feature>
<accession>A0A183BI91</accession>
<dbReference type="InterPro" id="IPR057339">
    <property type="entry name" value="RBD_SIN1"/>
</dbReference>
<reference evidence="4" key="2">
    <citation type="submission" date="2016-06" db="UniProtKB">
        <authorList>
            <consortium name="WormBaseParasite"/>
        </authorList>
    </citation>
    <scope>IDENTIFICATION</scope>
</reference>
<evidence type="ECO:0000259" key="2">
    <source>
        <dbReference type="Pfam" id="PF25322"/>
    </source>
</evidence>
<name>A0A183BI91_GLOPA</name>
<organism evidence="3 4">
    <name type="scientific">Globodera pallida</name>
    <name type="common">Potato cyst nematode worm</name>
    <name type="synonym">Heterodera pallida</name>
    <dbReference type="NCBI Taxonomy" id="36090"/>
    <lineage>
        <taxon>Eukaryota</taxon>
        <taxon>Metazoa</taxon>
        <taxon>Ecdysozoa</taxon>
        <taxon>Nematoda</taxon>
        <taxon>Chromadorea</taxon>
        <taxon>Rhabditida</taxon>
        <taxon>Tylenchina</taxon>
        <taxon>Tylenchomorpha</taxon>
        <taxon>Tylenchoidea</taxon>
        <taxon>Heteroderidae</taxon>
        <taxon>Heteroderinae</taxon>
        <taxon>Globodera</taxon>
    </lineage>
</organism>
<sequence>MAHEPAYVLEPFDRPGHSLDLASSVSSIGTENFVLLRLNSARGDNLMPEKAWQAAGGAVQRPLSHSRSMVNIGALGHNAGQSTSTASVVTVPGYEFEFSAVQQQPSAAAASSLHHQKMSVEQMDILSHGVSALRLAQLLLQQQQQQCHRAIDESGSAGNILGQYEVNRSHRFQPKTPSRLVLREHCLDLVPAAAYHQQQQHSENRQRKASAAISKRTAGQMKRIPWELIAAAEVPPHSEQRAAGV</sequence>
<evidence type="ECO:0000313" key="4">
    <source>
        <dbReference type="WBParaSite" id="GPLIN_000032000"/>
    </source>
</evidence>
<proteinExistence type="predicted"/>
<dbReference type="Proteomes" id="UP000050741">
    <property type="component" value="Unassembled WGS sequence"/>
</dbReference>
<protein>
    <recommendedName>
        <fullName evidence="2">Target of rapamycin complex 2 subunit MAPKAP1-like Ras-binding domain-containing protein</fullName>
    </recommendedName>
</protein>